<dbReference type="Gene3D" id="3.40.50.1820">
    <property type="entry name" value="alpha/beta hydrolase"/>
    <property type="match status" value="1"/>
</dbReference>
<dbReference type="InterPro" id="IPR005645">
    <property type="entry name" value="FSH-like_dom"/>
</dbReference>
<feature type="domain" description="Serine hydrolase" evidence="2">
    <location>
        <begin position="10"/>
        <end position="205"/>
    </location>
</feature>
<dbReference type="PANTHER" id="PTHR22778">
    <property type="entry name" value="OVARIAN CANCER GENE-2 PROTEIN-RELATED"/>
    <property type="match status" value="1"/>
</dbReference>
<reference evidence="3" key="1">
    <citation type="submission" date="2023-02" db="EMBL/GenBank/DDBJ databases">
        <title>Genome of toxic invasive species Heracleum sosnowskyi carries increased number of genes despite the absence of recent whole-genome duplications.</title>
        <authorList>
            <person name="Schelkunov M."/>
            <person name="Shtratnikova V."/>
            <person name="Makarenko M."/>
            <person name="Klepikova A."/>
            <person name="Omelchenko D."/>
            <person name="Novikova G."/>
            <person name="Obukhova E."/>
            <person name="Bogdanov V."/>
            <person name="Penin A."/>
            <person name="Logacheva M."/>
        </authorList>
    </citation>
    <scope>NUCLEOTIDE SEQUENCE</scope>
    <source>
        <strain evidence="3">Hsosn_3</strain>
        <tissue evidence="3">Leaf</tissue>
    </source>
</reference>
<evidence type="ECO:0000313" key="4">
    <source>
        <dbReference type="Proteomes" id="UP001237642"/>
    </source>
</evidence>
<organism evidence="3 4">
    <name type="scientific">Heracleum sosnowskyi</name>
    <dbReference type="NCBI Taxonomy" id="360622"/>
    <lineage>
        <taxon>Eukaryota</taxon>
        <taxon>Viridiplantae</taxon>
        <taxon>Streptophyta</taxon>
        <taxon>Embryophyta</taxon>
        <taxon>Tracheophyta</taxon>
        <taxon>Spermatophyta</taxon>
        <taxon>Magnoliopsida</taxon>
        <taxon>eudicotyledons</taxon>
        <taxon>Gunneridae</taxon>
        <taxon>Pentapetalae</taxon>
        <taxon>asterids</taxon>
        <taxon>campanulids</taxon>
        <taxon>Apiales</taxon>
        <taxon>Apiaceae</taxon>
        <taxon>Apioideae</taxon>
        <taxon>apioid superclade</taxon>
        <taxon>Tordylieae</taxon>
        <taxon>Tordyliinae</taxon>
        <taxon>Heracleum</taxon>
    </lineage>
</organism>
<name>A0AAD8HG90_9APIA</name>
<evidence type="ECO:0000256" key="1">
    <source>
        <dbReference type="SAM" id="MobiDB-lite"/>
    </source>
</evidence>
<dbReference type="Proteomes" id="UP001237642">
    <property type="component" value="Unassembled WGS sequence"/>
</dbReference>
<feature type="region of interest" description="Disordered" evidence="1">
    <location>
        <begin position="233"/>
        <end position="252"/>
    </location>
</feature>
<dbReference type="PANTHER" id="PTHR22778:SF55">
    <property type="entry name" value="ESTERASE C25G4.2-LIKE"/>
    <property type="match status" value="1"/>
</dbReference>
<evidence type="ECO:0000313" key="3">
    <source>
        <dbReference type="EMBL" id="KAK1365921.1"/>
    </source>
</evidence>
<feature type="compositionally biased region" description="Basic and acidic residues" evidence="1">
    <location>
        <begin position="234"/>
        <end position="252"/>
    </location>
</feature>
<accession>A0AAD8HG90</accession>
<evidence type="ECO:0000259" key="2">
    <source>
        <dbReference type="Pfam" id="PF03959"/>
    </source>
</evidence>
<sequence length="252" mass="28398">MEDIVEKERKKEKILCLHGFRTSGSFLRKQLSKWDLPTTSIFSQFHLDFPDGYFPAGGKSDIEGFFPPPYFEWFQHEKDFTVYTNLEECVSNLCNYIITNGPFHGLLGFSQGACLAALLLGYHAQGKILKDHPPMKLFVSISGTKFKDPSICEVAYKDPIKVKSVHFIGAKDWLKLPSQELASAFEDPLIINHPQGHTVPRLDEEALKKLSNWIADVGEAALHVGNGVLNENKSTIEKAQKDESDSQEQENK</sequence>
<comment type="caution">
    <text evidence="3">The sequence shown here is derived from an EMBL/GenBank/DDBJ whole genome shotgun (WGS) entry which is preliminary data.</text>
</comment>
<dbReference type="SUPFAM" id="SSF53474">
    <property type="entry name" value="alpha/beta-Hydrolases"/>
    <property type="match status" value="1"/>
</dbReference>
<reference evidence="3" key="2">
    <citation type="submission" date="2023-05" db="EMBL/GenBank/DDBJ databases">
        <authorList>
            <person name="Schelkunov M.I."/>
        </authorList>
    </citation>
    <scope>NUCLEOTIDE SEQUENCE</scope>
    <source>
        <strain evidence="3">Hsosn_3</strain>
        <tissue evidence="3">Leaf</tissue>
    </source>
</reference>
<keyword evidence="4" id="KW-1185">Reference proteome</keyword>
<dbReference type="AlphaFoldDB" id="A0AAD8HG90"/>
<dbReference type="EMBL" id="JAUIZM010000009">
    <property type="protein sequence ID" value="KAK1365921.1"/>
    <property type="molecule type" value="Genomic_DNA"/>
</dbReference>
<dbReference type="Pfam" id="PF03959">
    <property type="entry name" value="FSH1"/>
    <property type="match status" value="1"/>
</dbReference>
<protein>
    <submittedName>
        <fullName evidence="3">FSH1 domain-containing protein</fullName>
    </submittedName>
</protein>
<proteinExistence type="predicted"/>
<dbReference type="InterPro" id="IPR029058">
    <property type="entry name" value="AB_hydrolase_fold"/>
</dbReference>
<gene>
    <name evidence="3" type="ORF">POM88_041482</name>
</gene>